<dbReference type="Proteomes" id="UP000270094">
    <property type="component" value="Unassembled WGS sequence"/>
</dbReference>
<proteinExistence type="predicted"/>
<protein>
    <submittedName>
        <fullName evidence="1">Uncharacterized protein</fullName>
    </submittedName>
</protein>
<accession>A0A3P7ILM8</accession>
<dbReference type="OrthoDB" id="202825at2759"/>
<dbReference type="EMBL" id="UYYB01002982">
    <property type="protein sequence ID" value="VDM66504.1"/>
    <property type="molecule type" value="Genomic_DNA"/>
</dbReference>
<dbReference type="AlphaFoldDB" id="A0A3P7ILM8"/>
<organism evidence="1 2">
    <name type="scientific">Strongylus vulgaris</name>
    <name type="common">Blood worm</name>
    <dbReference type="NCBI Taxonomy" id="40348"/>
    <lineage>
        <taxon>Eukaryota</taxon>
        <taxon>Metazoa</taxon>
        <taxon>Ecdysozoa</taxon>
        <taxon>Nematoda</taxon>
        <taxon>Chromadorea</taxon>
        <taxon>Rhabditida</taxon>
        <taxon>Rhabditina</taxon>
        <taxon>Rhabditomorpha</taxon>
        <taxon>Strongyloidea</taxon>
        <taxon>Strongylidae</taxon>
        <taxon>Strongylus</taxon>
    </lineage>
</organism>
<sequence length="51" mass="5664">MAGICVPPSPEELASADYSTKPRNWPKEEEHVQVCAVKAQVEMCFFSVIPL</sequence>
<reference evidence="1 2" key="1">
    <citation type="submission" date="2018-11" db="EMBL/GenBank/DDBJ databases">
        <authorList>
            <consortium name="Pathogen Informatics"/>
        </authorList>
    </citation>
    <scope>NUCLEOTIDE SEQUENCE [LARGE SCALE GENOMIC DNA]</scope>
</reference>
<evidence type="ECO:0000313" key="2">
    <source>
        <dbReference type="Proteomes" id="UP000270094"/>
    </source>
</evidence>
<name>A0A3P7ILM8_STRVU</name>
<evidence type="ECO:0000313" key="1">
    <source>
        <dbReference type="EMBL" id="VDM66504.1"/>
    </source>
</evidence>
<keyword evidence="2" id="KW-1185">Reference proteome</keyword>
<gene>
    <name evidence="1" type="ORF">SVUK_LOCUS1502</name>
</gene>